<feature type="transmembrane region" description="Helical" evidence="1">
    <location>
        <begin position="47"/>
        <end position="67"/>
    </location>
</feature>
<comment type="caution">
    <text evidence="2">The sequence shown here is derived from an EMBL/GenBank/DDBJ whole genome shotgun (WGS) entry which is preliminary data.</text>
</comment>
<dbReference type="Proteomes" id="UP000307602">
    <property type="component" value="Unassembled WGS sequence"/>
</dbReference>
<dbReference type="EMBL" id="SRSO01000036">
    <property type="protein sequence ID" value="TGV00712.1"/>
    <property type="molecule type" value="Genomic_DNA"/>
</dbReference>
<keyword evidence="1" id="KW-0812">Transmembrane</keyword>
<evidence type="ECO:0000256" key="1">
    <source>
        <dbReference type="SAM" id="Phobius"/>
    </source>
</evidence>
<reference evidence="2 3" key="1">
    <citation type="submission" date="2019-04" db="EMBL/GenBank/DDBJ databases">
        <authorList>
            <person name="Liu A."/>
        </authorList>
    </citation>
    <scope>NUCLEOTIDE SEQUENCE [LARGE SCALE GENOMIC DNA]</scope>
    <source>
        <strain evidence="2 3">RZ03</strain>
    </source>
</reference>
<dbReference type="AlphaFoldDB" id="A0A4S1DTL1"/>
<sequence>MKNINLLYKLLLFINILFLILLLVLIVILVIPDFLYQKPHDDKVLGIFNHLVIFCRGLLLFMGLFKIQQALKAIIKYGFYNKVSEVRFKKGGLFLILFGVIGFIFNIIIKSELELNVFITNFVQYFFVLLVGLGLFVFSDFIKSGTILKEENDLTI</sequence>
<dbReference type="OrthoDB" id="1449236at2"/>
<proteinExistence type="predicted"/>
<organism evidence="2 3">
    <name type="scientific">Flavivirga rizhaonensis</name>
    <dbReference type="NCBI Taxonomy" id="2559571"/>
    <lineage>
        <taxon>Bacteria</taxon>
        <taxon>Pseudomonadati</taxon>
        <taxon>Bacteroidota</taxon>
        <taxon>Flavobacteriia</taxon>
        <taxon>Flavobacteriales</taxon>
        <taxon>Flavobacteriaceae</taxon>
        <taxon>Flavivirga</taxon>
    </lineage>
</organism>
<feature type="transmembrane region" description="Helical" evidence="1">
    <location>
        <begin position="115"/>
        <end position="138"/>
    </location>
</feature>
<evidence type="ECO:0000313" key="3">
    <source>
        <dbReference type="Proteomes" id="UP000307602"/>
    </source>
</evidence>
<keyword evidence="1" id="KW-1133">Transmembrane helix</keyword>
<dbReference type="RefSeq" id="WP_135878720.1">
    <property type="nucleotide sequence ID" value="NZ_SRSO01000036.1"/>
</dbReference>
<evidence type="ECO:0000313" key="2">
    <source>
        <dbReference type="EMBL" id="TGV00712.1"/>
    </source>
</evidence>
<feature type="transmembrane region" description="Helical" evidence="1">
    <location>
        <begin position="88"/>
        <end position="109"/>
    </location>
</feature>
<name>A0A4S1DTL1_9FLAO</name>
<keyword evidence="1" id="KW-0472">Membrane</keyword>
<gene>
    <name evidence="2" type="ORF">EM932_18635</name>
</gene>
<protein>
    <submittedName>
        <fullName evidence="2">DUF2975 domain-containing protein</fullName>
    </submittedName>
</protein>
<feature type="transmembrane region" description="Helical" evidence="1">
    <location>
        <begin position="12"/>
        <end position="35"/>
    </location>
</feature>
<accession>A0A4S1DTL1</accession>
<keyword evidence="3" id="KW-1185">Reference proteome</keyword>